<dbReference type="AlphaFoldDB" id="A0A3R0UIP5"/>
<feature type="domain" description="Tyr recombinase" evidence="7">
    <location>
        <begin position="202"/>
        <end position="381"/>
    </location>
</feature>
<dbReference type="Pfam" id="PF13356">
    <property type="entry name" value="Arm-DNA-bind_3"/>
    <property type="match status" value="1"/>
</dbReference>
<evidence type="ECO:0000256" key="2">
    <source>
        <dbReference type="ARBA" id="ARBA00022908"/>
    </source>
</evidence>
<gene>
    <name evidence="9" type="ORF">EBH50_09630</name>
</gene>
<dbReference type="InterPro" id="IPR010998">
    <property type="entry name" value="Integrase_recombinase_N"/>
</dbReference>
<dbReference type="Pfam" id="PF00589">
    <property type="entry name" value="Phage_integrase"/>
    <property type="match status" value="1"/>
</dbReference>
<sequence>MTLTAKQVEAAKPTERDYKLSDASGLYLLVKKSGSKYWRLKYRFAGKEKKLSIGVYPDISLAQARFERDTARRLLMEGKDPSQEKQNKKKEEKVRNDETFKSIAEEWFIHQAPKWSERHFLENKARIKNHVYPAIGNRPITDIKPMEMLSCLRTIEKAGTLQTLRKTRQTCIRIFAYAIVTGRATNNPADYLDTVLLSPISTNNRSLEVEKIPKFINDMINNHKNPIMSLATRLLMLTALRSHELRFVKRDEVDTRNALLEIPASRMKKRRPHVVPLSRQALNLINALSELTKDRKSSYLIPGCRNPQKVRNRKCFNKFLQQIGWHEYITAHGFRHIFSTIANDNGFHTDWIELQLAHVDKNSIRGTYNHAQYLDGRREMMQWYADYIDSLAGLSPEV</sequence>
<dbReference type="InterPro" id="IPR025166">
    <property type="entry name" value="Integrase_DNA_bind_dom"/>
</dbReference>
<proteinExistence type="inferred from homology"/>
<dbReference type="GO" id="GO:0015074">
    <property type="term" value="P:DNA integration"/>
    <property type="evidence" value="ECO:0007669"/>
    <property type="project" value="UniProtKB-KW"/>
</dbReference>
<keyword evidence="4" id="KW-0233">DNA recombination</keyword>
<dbReference type="EMBL" id="RUTY01000009">
    <property type="protein sequence ID" value="MLE30224.1"/>
    <property type="molecule type" value="Genomic_DNA"/>
</dbReference>
<dbReference type="InterPro" id="IPR050808">
    <property type="entry name" value="Phage_Integrase"/>
</dbReference>
<comment type="caution">
    <text evidence="9">The sequence shown here is derived from an EMBL/GenBank/DDBJ whole genome shotgun (WGS) entry which is preliminary data.</text>
</comment>
<dbReference type="CDD" id="cd00801">
    <property type="entry name" value="INT_P4_C"/>
    <property type="match status" value="1"/>
</dbReference>
<dbReference type="InterPro" id="IPR053876">
    <property type="entry name" value="Phage_int_M"/>
</dbReference>
<name>A0A3R0UIP5_SALER</name>
<evidence type="ECO:0000256" key="4">
    <source>
        <dbReference type="ARBA" id="ARBA00023172"/>
    </source>
</evidence>
<dbReference type="Gene3D" id="3.30.160.390">
    <property type="entry name" value="Integrase, DNA-binding domain"/>
    <property type="match status" value="1"/>
</dbReference>
<keyword evidence="3 5" id="KW-0238">DNA-binding</keyword>
<dbReference type="InterPro" id="IPR002104">
    <property type="entry name" value="Integrase_catalytic"/>
</dbReference>
<comment type="similarity">
    <text evidence="1">Belongs to the 'phage' integrase family.</text>
</comment>
<evidence type="ECO:0000259" key="8">
    <source>
        <dbReference type="PROSITE" id="PS51900"/>
    </source>
</evidence>
<organism evidence="9">
    <name type="scientific">Salmonella enterica</name>
    <name type="common">Salmonella choleraesuis</name>
    <dbReference type="NCBI Taxonomy" id="28901"/>
    <lineage>
        <taxon>Bacteria</taxon>
        <taxon>Pseudomonadati</taxon>
        <taxon>Pseudomonadota</taxon>
        <taxon>Gammaproteobacteria</taxon>
        <taxon>Enterobacterales</taxon>
        <taxon>Enterobacteriaceae</taxon>
        <taxon>Salmonella</taxon>
    </lineage>
</organism>
<dbReference type="Pfam" id="PF22022">
    <property type="entry name" value="Phage_int_M"/>
    <property type="match status" value="1"/>
</dbReference>
<evidence type="ECO:0000259" key="7">
    <source>
        <dbReference type="PROSITE" id="PS51898"/>
    </source>
</evidence>
<dbReference type="Proteomes" id="UP000885317">
    <property type="component" value="Unassembled WGS sequence"/>
</dbReference>
<dbReference type="PANTHER" id="PTHR30629">
    <property type="entry name" value="PROPHAGE INTEGRASE"/>
    <property type="match status" value="1"/>
</dbReference>
<dbReference type="Gene3D" id="1.10.443.10">
    <property type="entry name" value="Intergrase catalytic core"/>
    <property type="match status" value="1"/>
</dbReference>
<protein>
    <submittedName>
        <fullName evidence="9">DUF4102 domain-containing protein</fullName>
    </submittedName>
</protein>
<dbReference type="PROSITE" id="PS51900">
    <property type="entry name" value="CB"/>
    <property type="match status" value="1"/>
</dbReference>
<feature type="region of interest" description="Disordered" evidence="6">
    <location>
        <begin position="76"/>
        <end position="96"/>
    </location>
</feature>
<dbReference type="SUPFAM" id="SSF56349">
    <property type="entry name" value="DNA breaking-rejoining enzymes"/>
    <property type="match status" value="1"/>
</dbReference>
<feature type="domain" description="Core-binding (CB)" evidence="8">
    <location>
        <begin position="98"/>
        <end position="179"/>
    </location>
</feature>
<reference evidence="9" key="1">
    <citation type="submission" date="2018-10" db="EMBL/GenBank/DDBJ databases">
        <authorList>
            <consortium name="PulseNet: The National Subtyping Network for Foodborne Disease Surveillance"/>
            <person name="Tarr C.L."/>
            <person name="Trees E."/>
            <person name="Katz L.S."/>
            <person name="Carleton-Romer H.A."/>
            <person name="Stroika S."/>
            <person name="Kucerova Z."/>
            <person name="Roache K.F."/>
            <person name="Sabol A.L."/>
            <person name="Besser J."/>
            <person name="Gerner-Smidt P."/>
        </authorList>
    </citation>
    <scope>NUCLEOTIDE SEQUENCE [LARGE SCALE GENOMIC DNA]</scope>
    <source>
        <strain evidence="9">PNUSAS056479</strain>
    </source>
</reference>
<evidence type="ECO:0000313" key="9">
    <source>
        <dbReference type="EMBL" id="MLE30224.1"/>
    </source>
</evidence>
<dbReference type="Gene3D" id="1.10.150.130">
    <property type="match status" value="1"/>
</dbReference>
<evidence type="ECO:0000256" key="1">
    <source>
        <dbReference type="ARBA" id="ARBA00008857"/>
    </source>
</evidence>
<keyword evidence="2" id="KW-0229">DNA integration</keyword>
<dbReference type="PANTHER" id="PTHR30629:SF2">
    <property type="entry name" value="PROPHAGE INTEGRASE INTS-RELATED"/>
    <property type="match status" value="1"/>
</dbReference>
<dbReference type="InterPro" id="IPR044068">
    <property type="entry name" value="CB"/>
</dbReference>
<accession>A0A3R0UIP5</accession>
<dbReference type="InterPro" id="IPR011010">
    <property type="entry name" value="DNA_brk_join_enz"/>
</dbReference>
<dbReference type="InterPro" id="IPR038488">
    <property type="entry name" value="Integrase_DNA-bd_sf"/>
</dbReference>
<evidence type="ECO:0000256" key="6">
    <source>
        <dbReference type="SAM" id="MobiDB-lite"/>
    </source>
</evidence>
<evidence type="ECO:0000256" key="3">
    <source>
        <dbReference type="ARBA" id="ARBA00023125"/>
    </source>
</evidence>
<dbReference type="InterPro" id="IPR013762">
    <property type="entry name" value="Integrase-like_cat_sf"/>
</dbReference>
<evidence type="ECO:0000256" key="5">
    <source>
        <dbReference type="PROSITE-ProRule" id="PRU01248"/>
    </source>
</evidence>
<dbReference type="PROSITE" id="PS51898">
    <property type="entry name" value="TYR_RECOMBINASE"/>
    <property type="match status" value="1"/>
</dbReference>
<dbReference type="GO" id="GO:0006310">
    <property type="term" value="P:DNA recombination"/>
    <property type="evidence" value="ECO:0007669"/>
    <property type="project" value="UniProtKB-KW"/>
</dbReference>
<dbReference type="GO" id="GO:0003677">
    <property type="term" value="F:DNA binding"/>
    <property type="evidence" value="ECO:0007669"/>
    <property type="project" value="UniProtKB-UniRule"/>
</dbReference>